<evidence type="ECO:0000313" key="2">
    <source>
        <dbReference type="EMBL" id="RVW20690.1"/>
    </source>
</evidence>
<name>A0A438CBR8_VITVI</name>
<sequence length="110" mass="11939">MPEATHTTPSTTPIVPPDAPSTSEASITITATEFYAMVHTFQTLTTTHNALFQKMAAMCAQQDQHTAILHQIQQHLGLLPPPQLDIPGPSKPIALVEETIPTEETTEPRS</sequence>
<dbReference type="AlphaFoldDB" id="A0A438CBR8"/>
<gene>
    <name evidence="2" type="ORF">CK203_112157</name>
</gene>
<dbReference type="Proteomes" id="UP000288805">
    <property type="component" value="Unassembled WGS sequence"/>
</dbReference>
<reference evidence="2 3" key="1">
    <citation type="journal article" date="2018" name="PLoS Genet.">
        <title>Population sequencing reveals clonal diversity and ancestral inbreeding in the grapevine cultivar Chardonnay.</title>
        <authorList>
            <person name="Roach M.J."/>
            <person name="Johnson D.L."/>
            <person name="Bohlmann J."/>
            <person name="van Vuuren H.J."/>
            <person name="Jones S.J."/>
            <person name="Pretorius I.S."/>
            <person name="Schmidt S.A."/>
            <person name="Borneman A.R."/>
        </authorList>
    </citation>
    <scope>NUCLEOTIDE SEQUENCE [LARGE SCALE GENOMIC DNA]</scope>
    <source>
        <strain evidence="3">cv. Chardonnay</strain>
        <tissue evidence="2">Leaf</tissue>
    </source>
</reference>
<evidence type="ECO:0000256" key="1">
    <source>
        <dbReference type="SAM" id="MobiDB-lite"/>
    </source>
</evidence>
<evidence type="ECO:0000313" key="3">
    <source>
        <dbReference type="Proteomes" id="UP000288805"/>
    </source>
</evidence>
<accession>A0A438CBR8</accession>
<feature type="compositionally biased region" description="Polar residues" evidence="1">
    <location>
        <begin position="1"/>
        <end position="13"/>
    </location>
</feature>
<comment type="caution">
    <text evidence="2">The sequence shown here is derived from an EMBL/GenBank/DDBJ whole genome shotgun (WGS) entry which is preliminary data.</text>
</comment>
<proteinExistence type="predicted"/>
<dbReference type="EMBL" id="QGNW01002347">
    <property type="protein sequence ID" value="RVW20690.1"/>
    <property type="molecule type" value="Genomic_DNA"/>
</dbReference>
<feature type="region of interest" description="Disordered" evidence="1">
    <location>
        <begin position="1"/>
        <end position="24"/>
    </location>
</feature>
<organism evidence="2 3">
    <name type="scientific">Vitis vinifera</name>
    <name type="common">Grape</name>
    <dbReference type="NCBI Taxonomy" id="29760"/>
    <lineage>
        <taxon>Eukaryota</taxon>
        <taxon>Viridiplantae</taxon>
        <taxon>Streptophyta</taxon>
        <taxon>Embryophyta</taxon>
        <taxon>Tracheophyta</taxon>
        <taxon>Spermatophyta</taxon>
        <taxon>Magnoliopsida</taxon>
        <taxon>eudicotyledons</taxon>
        <taxon>Gunneridae</taxon>
        <taxon>Pentapetalae</taxon>
        <taxon>rosids</taxon>
        <taxon>Vitales</taxon>
        <taxon>Vitaceae</taxon>
        <taxon>Viteae</taxon>
        <taxon>Vitis</taxon>
    </lineage>
</organism>
<protein>
    <submittedName>
        <fullName evidence="2">Uncharacterized protein</fullName>
    </submittedName>
</protein>